<keyword evidence="6" id="KW-0862">Zinc</keyword>
<comment type="similarity">
    <text evidence="2">Belongs to the metallo-dependent hydrolases superfamily. Adenosine and AMP deaminases family.</text>
</comment>
<reference evidence="9 10" key="1">
    <citation type="submission" date="2023-07" db="EMBL/GenBank/DDBJ databases">
        <title>Sorghum-associated microbial communities from plants grown in Nebraska, USA.</title>
        <authorList>
            <person name="Schachtman D."/>
        </authorList>
    </citation>
    <scope>NUCLEOTIDE SEQUENCE [LARGE SCALE GENOMIC DNA]</scope>
    <source>
        <strain evidence="9 10">DS1027</strain>
    </source>
</reference>
<evidence type="ECO:0000313" key="9">
    <source>
        <dbReference type="EMBL" id="MDR6509912.1"/>
    </source>
</evidence>
<dbReference type="Gene3D" id="3.20.20.140">
    <property type="entry name" value="Metal-dependent hydrolases"/>
    <property type="match status" value="1"/>
</dbReference>
<evidence type="ECO:0000256" key="7">
    <source>
        <dbReference type="SAM" id="SignalP"/>
    </source>
</evidence>
<dbReference type="PANTHER" id="PTHR11409">
    <property type="entry name" value="ADENOSINE DEAMINASE"/>
    <property type="match status" value="1"/>
</dbReference>
<keyword evidence="10" id="KW-1185">Reference proteome</keyword>
<evidence type="ECO:0000256" key="6">
    <source>
        <dbReference type="ARBA" id="ARBA00022833"/>
    </source>
</evidence>
<dbReference type="Pfam" id="PF00962">
    <property type="entry name" value="A_deaminase"/>
    <property type="match status" value="1"/>
</dbReference>
<dbReference type="InterPro" id="IPR001365">
    <property type="entry name" value="A_deaminase_dom"/>
</dbReference>
<evidence type="ECO:0000259" key="8">
    <source>
        <dbReference type="Pfam" id="PF00962"/>
    </source>
</evidence>
<evidence type="ECO:0000313" key="10">
    <source>
        <dbReference type="Proteomes" id="UP001184150"/>
    </source>
</evidence>
<feature type="signal peptide" evidence="7">
    <location>
        <begin position="1"/>
        <end position="36"/>
    </location>
</feature>
<comment type="cofactor">
    <cofactor evidence="1">
        <name>Zn(2+)</name>
        <dbReference type="ChEBI" id="CHEBI:29105"/>
    </cofactor>
</comment>
<dbReference type="GO" id="GO:0016787">
    <property type="term" value="F:hydrolase activity"/>
    <property type="evidence" value="ECO:0007669"/>
    <property type="project" value="UniProtKB-KW"/>
</dbReference>
<dbReference type="SUPFAM" id="SSF51556">
    <property type="entry name" value="Metallo-dependent hydrolases"/>
    <property type="match status" value="1"/>
</dbReference>
<proteinExistence type="inferred from homology"/>
<evidence type="ECO:0000256" key="4">
    <source>
        <dbReference type="ARBA" id="ARBA00022723"/>
    </source>
</evidence>
<dbReference type="EMBL" id="JAVDRD010000001">
    <property type="protein sequence ID" value="MDR6509912.1"/>
    <property type="molecule type" value="Genomic_DNA"/>
</dbReference>
<dbReference type="InterPro" id="IPR006330">
    <property type="entry name" value="Ado/ade_deaminase"/>
</dbReference>
<evidence type="ECO:0000256" key="5">
    <source>
        <dbReference type="ARBA" id="ARBA00022801"/>
    </source>
</evidence>
<name>A0ABU1MIN2_9SPHN</name>
<dbReference type="InterPro" id="IPR032466">
    <property type="entry name" value="Metal_Hydrolase"/>
</dbReference>
<dbReference type="PANTHER" id="PTHR11409:SF43">
    <property type="entry name" value="ADENOSINE DEAMINASE"/>
    <property type="match status" value="1"/>
</dbReference>
<comment type="caution">
    <text evidence="9">The sequence shown here is derived from an EMBL/GenBank/DDBJ whole genome shotgun (WGS) entry which is preliminary data.</text>
</comment>
<gene>
    <name evidence="9" type="ORF">J2792_000752</name>
</gene>
<feature type="chain" id="PRO_5046314357" description="adenosine deaminase" evidence="7">
    <location>
        <begin position="37"/>
        <end position="534"/>
    </location>
</feature>
<keyword evidence="4" id="KW-0479">Metal-binding</keyword>
<keyword evidence="7" id="KW-0732">Signal</keyword>
<protein>
    <recommendedName>
        <fullName evidence="3">adenosine deaminase</fullName>
        <ecNumber evidence="3">3.5.4.4</ecNumber>
    </recommendedName>
</protein>
<sequence>MRPSHERHTVTHRRTMVSLALAGMALALASAAPVAARSLAGSATRSAQVAAIMAKAARDPGELRLFLHRMPKGGDLHNHLSGALYAEDMIAWAGNKGLCLSADGTGFATPPCAPDTDIATVTRSQPARYARLVDSLSTRGWQNGVGAAVISGHDQFFATFDRFTPALLGQEAEAMIAARRQAAGEGLLYLELDHNPPGLLETALAAPLPPLDSAGLAAFHAAEAPRLLAQVPALRAQIDAEEAAARTGMHCATPQAEPGCGVAVHYLAWALRDVAPAAVFRALILAFALAEADPRFVGVNIVQPEDWPVARADYDLHMAMFRFLAQRHPGVAISMHAGELAFGQVPPADMRDHIAKAVAAGARRIGHGVDIAFEDQGRETLAQMARQGVAVEINLTSNAVILGVKGPAHPLSLYRRHGVPVVLATDDQGVLRTDITNEFQRGVQEQGLTYGDLKAMARASLEYSFVPGASLWRDRHVGQWAAPCSGTGQATSASPCRALLAASEKARLQMALEQRLEAFEDDAIKAAAMNNKKS</sequence>
<keyword evidence="5 9" id="KW-0378">Hydrolase</keyword>
<organism evidence="9 10">
    <name type="scientific">Novosphingobium capsulatum</name>
    <dbReference type="NCBI Taxonomy" id="13688"/>
    <lineage>
        <taxon>Bacteria</taxon>
        <taxon>Pseudomonadati</taxon>
        <taxon>Pseudomonadota</taxon>
        <taxon>Alphaproteobacteria</taxon>
        <taxon>Sphingomonadales</taxon>
        <taxon>Sphingomonadaceae</taxon>
        <taxon>Novosphingobium</taxon>
    </lineage>
</organism>
<accession>A0ABU1MIN2</accession>
<evidence type="ECO:0000256" key="2">
    <source>
        <dbReference type="ARBA" id="ARBA00006676"/>
    </source>
</evidence>
<evidence type="ECO:0000256" key="1">
    <source>
        <dbReference type="ARBA" id="ARBA00001947"/>
    </source>
</evidence>
<dbReference type="Proteomes" id="UP001184150">
    <property type="component" value="Unassembled WGS sequence"/>
</dbReference>
<evidence type="ECO:0000256" key="3">
    <source>
        <dbReference type="ARBA" id="ARBA00012784"/>
    </source>
</evidence>
<feature type="domain" description="Adenosine deaminase" evidence="8">
    <location>
        <begin position="232"/>
        <end position="467"/>
    </location>
</feature>
<dbReference type="EC" id="3.5.4.4" evidence="3"/>